<keyword evidence="1" id="KW-0732">Signal</keyword>
<evidence type="ECO:0008006" key="4">
    <source>
        <dbReference type="Google" id="ProtNLM"/>
    </source>
</evidence>
<reference evidence="3" key="1">
    <citation type="journal article" date="2019" name="Int. J. Syst. Evol. Microbiol.">
        <title>The Global Catalogue of Microorganisms (GCM) 10K type strain sequencing project: providing services to taxonomists for standard genome sequencing and annotation.</title>
        <authorList>
            <consortium name="The Broad Institute Genomics Platform"/>
            <consortium name="The Broad Institute Genome Sequencing Center for Infectious Disease"/>
            <person name="Wu L."/>
            <person name="Ma J."/>
        </authorList>
    </citation>
    <scope>NUCLEOTIDE SEQUENCE [LARGE SCALE GENOMIC DNA]</scope>
    <source>
        <strain evidence="3">JCM 17664</strain>
    </source>
</reference>
<accession>A0ABP8FNQ5</accession>
<dbReference type="InterPro" id="IPR036873">
    <property type="entry name" value="Rhodanese-like_dom_sf"/>
</dbReference>
<keyword evidence="3" id="KW-1185">Reference proteome</keyword>
<dbReference type="EMBL" id="BAABFN010000002">
    <property type="protein sequence ID" value="GAA4307953.1"/>
    <property type="molecule type" value="Genomic_DNA"/>
</dbReference>
<dbReference type="Proteomes" id="UP001501207">
    <property type="component" value="Unassembled WGS sequence"/>
</dbReference>
<evidence type="ECO:0000313" key="3">
    <source>
        <dbReference type="Proteomes" id="UP001501207"/>
    </source>
</evidence>
<proteinExistence type="predicted"/>
<feature type="signal peptide" evidence="1">
    <location>
        <begin position="1"/>
        <end position="22"/>
    </location>
</feature>
<dbReference type="RefSeq" id="WP_344977833.1">
    <property type="nucleotide sequence ID" value="NZ_BAABFN010000002.1"/>
</dbReference>
<evidence type="ECO:0000313" key="2">
    <source>
        <dbReference type="EMBL" id="GAA4307953.1"/>
    </source>
</evidence>
<dbReference type="Gene3D" id="3.40.250.10">
    <property type="entry name" value="Rhodanese-like domain"/>
    <property type="match status" value="1"/>
</dbReference>
<comment type="caution">
    <text evidence="2">The sequence shown here is derived from an EMBL/GenBank/DDBJ whole genome shotgun (WGS) entry which is preliminary data.</text>
</comment>
<gene>
    <name evidence="2" type="ORF">GCM10023143_14980</name>
</gene>
<evidence type="ECO:0000256" key="1">
    <source>
        <dbReference type="SAM" id="SignalP"/>
    </source>
</evidence>
<sequence>MKRFFFACFLIVAGYTARSQSASPVPWTQAQLVEPSVLAAQLQLPISQRPVVIDVGPAGVISGARVAGPAGEKEGLGRLKKMLADLPREKPVIIYCGCCPFEHCPNVRPAFQTLLSMGFRNPRLLNLPRNLKADWIDRGFPLAPEE</sequence>
<feature type="chain" id="PRO_5046892471" description="Rhodanese-like domain-containing protein" evidence="1">
    <location>
        <begin position="23"/>
        <end position="146"/>
    </location>
</feature>
<organism evidence="2 3">
    <name type="scientific">Compostibacter hankyongensis</name>
    <dbReference type="NCBI Taxonomy" id="1007089"/>
    <lineage>
        <taxon>Bacteria</taxon>
        <taxon>Pseudomonadati</taxon>
        <taxon>Bacteroidota</taxon>
        <taxon>Chitinophagia</taxon>
        <taxon>Chitinophagales</taxon>
        <taxon>Chitinophagaceae</taxon>
        <taxon>Compostibacter</taxon>
    </lineage>
</organism>
<name>A0ABP8FNQ5_9BACT</name>
<dbReference type="SUPFAM" id="SSF52821">
    <property type="entry name" value="Rhodanese/Cell cycle control phosphatase"/>
    <property type="match status" value="1"/>
</dbReference>
<protein>
    <recommendedName>
        <fullName evidence="4">Rhodanese-like domain-containing protein</fullName>
    </recommendedName>
</protein>